<evidence type="ECO:0008006" key="3">
    <source>
        <dbReference type="Google" id="ProtNLM"/>
    </source>
</evidence>
<dbReference type="Proteomes" id="UP001597111">
    <property type="component" value="Unassembled WGS sequence"/>
</dbReference>
<keyword evidence="2" id="KW-1185">Reference proteome</keyword>
<gene>
    <name evidence="1" type="ORF">ACFR9S_03160</name>
</gene>
<comment type="caution">
    <text evidence="1">The sequence shown here is derived from an EMBL/GenBank/DDBJ whole genome shotgun (WGS) entry which is preliminary data.</text>
</comment>
<evidence type="ECO:0000313" key="1">
    <source>
        <dbReference type="EMBL" id="MFD1525303.1"/>
    </source>
</evidence>
<dbReference type="AlphaFoldDB" id="A0ABD6B3P2"/>
<evidence type="ECO:0000313" key="2">
    <source>
        <dbReference type="Proteomes" id="UP001597111"/>
    </source>
</evidence>
<dbReference type="RefSeq" id="WP_379732510.1">
    <property type="nucleotide sequence ID" value="NZ_JBHSWZ010000329.1"/>
</dbReference>
<protein>
    <recommendedName>
        <fullName evidence="3">SR1 protein</fullName>
    </recommendedName>
</protein>
<proteinExistence type="predicted"/>
<dbReference type="EMBL" id="JBHUDH010000025">
    <property type="protein sequence ID" value="MFD1525303.1"/>
    <property type="molecule type" value="Genomic_DNA"/>
</dbReference>
<reference evidence="1 2" key="1">
    <citation type="journal article" date="2019" name="Int. J. Syst. Evol. Microbiol.">
        <title>The Global Catalogue of Microorganisms (GCM) 10K type strain sequencing project: providing services to taxonomists for standard genome sequencing and annotation.</title>
        <authorList>
            <consortium name="The Broad Institute Genomics Platform"/>
            <consortium name="The Broad Institute Genome Sequencing Center for Infectious Disease"/>
            <person name="Wu L."/>
            <person name="Ma J."/>
        </authorList>
    </citation>
    <scope>NUCLEOTIDE SEQUENCE [LARGE SCALE GENOMIC DNA]</scope>
    <source>
        <strain evidence="1 2">CGMCC 1.12285</strain>
    </source>
</reference>
<accession>A0ABD6B3P2</accession>
<name>A0ABD6B3P2_9EURY</name>
<organism evidence="1 2">
    <name type="scientific">Halolamina salina</name>
    <dbReference type="NCBI Taxonomy" id="1220023"/>
    <lineage>
        <taxon>Archaea</taxon>
        <taxon>Methanobacteriati</taxon>
        <taxon>Methanobacteriota</taxon>
        <taxon>Stenosarchaea group</taxon>
        <taxon>Halobacteria</taxon>
        <taxon>Halobacteriales</taxon>
        <taxon>Haloferacaceae</taxon>
    </lineage>
</organism>
<sequence length="48" mass="5027">MTCIEIECDDCAGTLSHVGGPNCDELLECDCGSQYVVTISKLDTGTVS</sequence>